<proteinExistence type="predicted"/>
<comment type="caution">
    <text evidence="3">The sequence shown here is derived from an EMBL/GenBank/DDBJ whole genome shotgun (WGS) entry which is preliminary data.</text>
</comment>
<dbReference type="Proteomes" id="UP000305929">
    <property type="component" value="Unassembled WGS sequence"/>
</dbReference>
<feature type="chain" id="PRO_5020376263" evidence="1">
    <location>
        <begin position="34"/>
        <end position="214"/>
    </location>
</feature>
<dbReference type="AlphaFoldDB" id="A0A4U5WF93"/>
<dbReference type="Pfam" id="PF07510">
    <property type="entry name" value="GmrSD_C"/>
    <property type="match status" value="1"/>
</dbReference>
<dbReference type="PANTHER" id="PTHR24094">
    <property type="entry name" value="SECRETED PROTEIN"/>
    <property type="match status" value="1"/>
</dbReference>
<feature type="domain" description="GmrSD restriction endonucleases C-terminal" evidence="2">
    <location>
        <begin position="115"/>
        <end position="207"/>
    </location>
</feature>
<name>A0A4U5WF93_STRLS</name>
<keyword evidence="3" id="KW-0378">Hydrolase</keyword>
<keyword evidence="3" id="KW-0540">Nuclease</keyword>
<organism evidence="3 4">
    <name type="scientific">Streptomyces lasalocidi</name>
    <name type="common">Streptomyces lasaliensis</name>
    <dbReference type="NCBI Taxonomy" id="324833"/>
    <lineage>
        <taxon>Bacteria</taxon>
        <taxon>Bacillati</taxon>
        <taxon>Actinomycetota</taxon>
        <taxon>Actinomycetes</taxon>
        <taxon>Kitasatosporales</taxon>
        <taxon>Streptomycetaceae</taxon>
        <taxon>Streptomyces</taxon>
    </lineage>
</organism>
<sequence length="214" mass="23105">MPKLYARRRLSILAAFTGLIASATLLNPPTASAALPTPVSAATARTYLASLTVAAENRTGYSRDLFPHWITVSGTCNTRETVLKRDGSGVVTDSSCAATSGSWYSPYDGATWTAASDLDIDHLVPLAEAWDSGASAWTTSRRQSFANDLTRPQLIAVTDNVNQAKGDQDPATWMPSVSSYRCTYVRAWVQVKYYYGLSVDSAEKNALSGYLNNC</sequence>
<evidence type="ECO:0000313" key="4">
    <source>
        <dbReference type="Proteomes" id="UP000305929"/>
    </source>
</evidence>
<accession>A0A4U5WF93</accession>
<dbReference type="GO" id="GO:0004519">
    <property type="term" value="F:endonuclease activity"/>
    <property type="evidence" value="ECO:0007669"/>
    <property type="project" value="UniProtKB-KW"/>
</dbReference>
<dbReference type="PANTHER" id="PTHR24094:SF15">
    <property type="entry name" value="AMP-DEPENDENT SYNTHETASE_LIGASE DOMAIN-CONTAINING PROTEIN-RELATED"/>
    <property type="match status" value="1"/>
</dbReference>
<dbReference type="InterPro" id="IPR011089">
    <property type="entry name" value="GmrSD_C"/>
</dbReference>
<dbReference type="RefSeq" id="WP_137306646.1">
    <property type="nucleotide sequence ID" value="NZ_SZNQ01000001.1"/>
</dbReference>
<keyword evidence="1" id="KW-0732">Signal</keyword>
<evidence type="ECO:0000259" key="2">
    <source>
        <dbReference type="Pfam" id="PF07510"/>
    </source>
</evidence>
<feature type="signal peptide" evidence="1">
    <location>
        <begin position="1"/>
        <end position="33"/>
    </location>
</feature>
<evidence type="ECO:0000256" key="1">
    <source>
        <dbReference type="SAM" id="SignalP"/>
    </source>
</evidence>
<keyword evidence="4" id="KW-1185">Reference proteome</keyword>
<dbReference type="EMBL" id="SZNQ01000001">
    <property type="protein sequence ID" value="TKT00558.1"/>
    <property type="molecule type" value="Genomic_DNA"/>
</dbReference>
<gene>
    <name evidence="3" type="ORF">E4U91_10755</name>
</gene>
<reference evidence="3 4" key="1">
    <citation type="submission" date="2019-04" db="EMBL/GenBank/DDBJ databases">
        <title>Streptomyces lasaliensis sp. nov., an Actinomycete isolated from soil which produces the polyether antibiotic lasalocid.</title>
        <authorList>
            <person name="Erwin G."/>
            <person name="Haber C."/>
        </authorList>
    </citation>
    <scope>NUCLEOTIDE SEQUENCE [LARGE SCALE GENOMIC DNA]</scope>
    <source>
        <strain evidence="3 4">X-537</strain>
    </source>
</reference>
<evidence type="ECO:0000313" key="3">
    <source>
        <dbReference type="EMBL" id="TKT00558.1"/>
    </source>
</evidence>
<protein>
    <submittedName>
        <fullName evidence="3">HNH endonuclease</fullName>
    </submittedName>
</protein>
<dbReference type="OrthoDB" id="5196645at2"/>
<keyword evidence="3" id="KW-0255">Endonuclease</keyword>